<reference evidence="1" key="1">
    <citation type="submission" date="2023-10" db="EMBL/GenBank/DDBJ databases">
        <title>Chromosome-level genome of the transformable northern wattle, Acacia crassicarpa.</title>
        <authorList>
            <person name="Massaro I."/>
            <person name="Sinha N.R."/>
            <person name="Poethig S."/>
            <person name="Leichty A.R."/>
        </authorList>
    </citation>
    <scope>NUCLEOTIDE SEQUENCE</scope>
    <source>
        <strain evidence="1">Acra3RX</strain>
        <tissue evidence="1">Leaf</tissue>
    </source>
</reference>
<dbReference type="EMBL" id="JAWXYG010000003">
    <property type="protein sequence ID" value="KAK4278156.1"/>
    <property type="molecule type" value="Genomic_DNA"/>
</dbReference>
<dbReference type="Proteomes" id="UP001293593">
    <property type="component" value="Unassembled WGS sequence"/>
</dbReference>
<evidence type="ECO:0000313" key="1">
    <source>
        <dbReference type="EMBL" id="KAK4278156.1"/>
    </source>
</evidence>
<evidence type="ECO:0000313" key="2">
    <source>
        <dbReference type="Proteomes" id="UP001293593"/>
    </source>
</evidence>
<sequence>MLKYKRIDNLEVTGHYDSDYASCIDLRKSALGYIFVLADRTVSWSSKKQSLIATSIMPLRLYCDNSVAIFMAKNNKGGSRIKHIDIECLAIKVRVKNKTVVIKHMSTELIIADPLTKGMPTLKFQDHAERMGLGSFM</sequence>
<protein>
    <recommendedName>
        <fullName evidence="3">Copia protein</fullName>
    </recommendedName>
</protein>
<dbReference type="CDD" id="cd09272">
    <property type="entry name" value="RNase_HI_RT_Ty1"/>
    <property type="match status" value="1"/>
</dbReference>
<organism evidence="1 2">
    <name type="scientific">Acacia crassicarpa</name>
    <name type="common">northern wattle</name>
    <dbReference type="NCBI Taxonomy" id="499986"/>
    <lineage>
        <taxon>Eukaryota</taxon>
        <taxon>Viridiplantae</taxon>
        <taxon>Streptophyta</taxon>
        <taxon>Embryophyta</taxon>
        <taxon>Tracheophyta</taxon>
        <taxon>Spermatophyta</taxon>
        <taxon>Magnoliopsida</taxon>
        <taxon>eudicotyledons</taxon>
        <taxon>Gunneridae</taxon>
        <taxon>Pentapetalae</taxon>
        <taxon>rosids</taxon>
        <taxon>fabids</taxon>
        <taxon>Fabales</taxon>
        <taxon>Fabaceae</taxon>
        <taxon>Caesalpinioideae</taxon>
        <taxon>mimosoid clade</taxon>
        <taxon>Acacieae</taxon>
        <taxon>Acacia</taxon>
    </lineage>
</organism>
<accession>A0AAE1MVT9</accession>
<proteinExistence type="predicted"/>
<dbReference type="PANTHER" id="PTHR11439:SF467">
    <property type="entry name" value="INTEGRASE CATALYTIC DOMAIN-CONTAINING PROTEIN"/>
    <property type="match status" value="1"/>
</dbReference>
<gene>
    <name evidence="1" type="ORF">QN277_016042</name>
</gene>
<dbReference type="AlphaFoldDB" id="A0AAE1MVT9"/>
<dbReference type="PANTHER" id="PTHR11439">
    <property type="entry name" value="GAG-POL-RELATED RETROTRANSPOSON"/>
    <property type="match status" value="1"/>
</dbReference>
<evidence type="ECO:0008006" key="3">
    <source>
        <dbReference type="Google" id="ProtNLM"/>
    </source>
</evidence>
<keyword evidence="2" id="KW-1185">Reference proteome</keyword>
<name>A0AAE1MVT9_9FABA</name>
<comment type="caution">
    <text evidence="1">The sequence shown here is derived from an EMBL/GenBank/DDBJ whole genome shotgun (WGS) entry which is preliminary data.</text>
</comment>